<organism evidence="1">
    <name type="scientific">marine metagenome</name>
    <dbReference type="NCBI Taxonomy" id="408172"/>
    <lineage>
        <taxon>unclassified sequences</taxon>
        <taxon>metagenomes</taxon>
        <taxon>ecological metagenomes</taxon>
    </lineage>
</organism>
<proteinExistence type="predicted"/>
<name>A0A382SSC4_9ZZZZ</name>
<feature type="non-terminal residue" evidence="1">
    <location>
        <position position="1"/>
    </location>
</feature>
<protein>
    <submittedName>
        <fullName evidence="1">Uncharacterized protein</fullName>
    </submittedName>
</protein>
<evidence type="ECO:0000313" key="1">
    <source>
        <dbReference type="EMBL" id="SVD12097.1"/>
    </source>
</evidence>
<dbReference type="EMBL" id="UINC01130803">
    <property type="protein sequence ID" value="SVD12097.1"/>
    <property type="molecule type" value="Genomic_DNA"/>
</dbReference>
<reference evidence="1" key="1">
    <citation type="submission" date="2018-05" db="EMBL/GenBank/DDBJ databases">
        <authorList>
            <person name="Lanie J.A."/>
            <person name="Ng W.-L."/>
            <person name="Kazmierczak K.M."/>
            <person name="Andrzejewski T.M."/>
            <person name="Davidsen T.M."/>
            <person name="Wayne K.J."/>
            <person name="Tettelin H."/>
            <person name="Glass J.I."/>
            <person name="Rusch D."/>
            <person name="Podicherti R."/>
            <person name="Tsui H.-C.T."/>
            <person name="Winkler M.E."/>
        </authorList>
    </citation>
    <scope>NUCLEOTIDE SEQUENCE</scope>
</reference>
<dbReference type="AlphaFoldDB" id="A0A382SSC4"/>
<gene>
    <name evidence="1" type="ORF">METZ01_LOCUS364951</name>
</gene>
<accession>A0A382SSC4</accession>
<sequence>VRFYFLLFITIYWLFLILAPLNAFAGNIVYECEAMGAAAYQTGKGTWYYEEKYDKETKLLDQLDISQLMITEDGHYFYKNNPKQDISYLVPYSLMLEGLESWKKFAKDEAAMEYFTFALILEQELNEMDVSLDISQFESMYYVLINYDQWGKMVSRSLKRIKFDKENNKLSEFTFPHDPIPTSIYYFKRECENANKANQNEINFEETWNRKAS</sequence>